<accession>A0A090N8B2</accession>
<dbReference type="STRING" id="1035.BN961_03265"/>
<dbReference type="SUPFAM" id="SSF56954">
    <property type="entry name" value="Outer membrane efflux proteins (OEP)"/>
    <property type="match status" value="1"/>
</dbReference>
<dbReference type="EMBL" id="CCAZ020000002">
    <property type="protein sequence ID" value="CEG09833.1"/>
    <property type="molecule type" value="Genomic_DNA"/>
</dbReference>
<name>A0A090N8B2_AFIFE</name>
<evidence type="ECO:0000313" key="3">
    <source>
        <dbReference type="Proteomes" id="UP000035762"/>
    </source>
</evidence>
<keyword evidence="1" id="KW-0732">Signal</keyword>
<dbReference type="RefSeq" id="WP_053083938.1">
    <property type="nucleotide sequence ID" value="NZ_CCAZ020000002.1"/>
</dbReference>
<evidence type="ECO:0000256" key="1">
    <source>
        <dbReference type="SAM" id="SignalP"/>
    </source>
</evidence>
<dbReference type="Proteomes" id="UP000035762">
    <property type="component" value="Unassembled WGS sequence"/>
</dbReference>
<gene>
    <name evidence="2" type="ORF">BN961_03265</name>
</gene>
<comment type="caution">
    <text evidence="2">The sequence shown here is derived from an EMBL/GenBank/DDBJ whole genome shotgun (WGS) entry which is preliminary data.</text>
</comment>
<evidence type="ECO:0000313" key="2">
    <source>
        <dbReference type="EMBL" id="CEG09833.1"/>
    </source>
</evidence>
<reference evidence="2 3" key="1">
    <citation type="journal article" date="2014" name="Genome Announc.">
        <title>Genome Sequence of Afipia felis Strain 76713, Isolated in Hospital Water Using an Amoeba Co-Culture Procedure.</title>
        <authorList>
            <person name="Benamar S."/>
            <person name="La Scola B."/>
            <person name="Croce O."/>
        </authorList>
    </citation>
    <scope>NUCLEOTIDE SEQUENCE [LARGE SCALE GENOMIC DNA]</scope>
    <source>
        <strain evidence="2 3">76713</strain>
    </source>
</reference>
<feature type="chain" id="PRO_5001860383" evidence="1">
    <location>
        <begin position="23"/>
        <end position="81"/>
    </location>
</feature>
<feature type="signal peptide" evidence="1">
    <location>
        <begin position="1"/>
        <end position="22"/>
    </location>
</feature>
<organism evidence="2 3">
    <name type="scientific">Afipia felis</name>
    <name type="common">Cat scratch disease bacillus</name>
    <dbReference type="NCBI Taxonomy" id="1035"/>
    <lineage>
        <taxon>Bacteria</taxon>
        <taxon>Pseudomonadati</taxon>
        <taxon>Pseudomonadota</taxon>
        <taxon>Alphaproteobacteria</taxon>
        <taxon>Hyphomicrobiales</taxon>
        <taxon>Nitrobacteraceae</taxon>
        <taxon>Afipia</taxon>
    </lineage>
</organism>
<sequence>MSKRLLIIICIAASALALPTQAQQPKSISIDALANNVVSSNPERRFYVEQIHLAGAERAAAGRLPDPELAFELGNGEPPTS</sequence>
<keyword evidence="3" id="KW-1185">Reference proteome</keyword>
<dbReference type="AlphaFoldDB" id="A0A090N8B2"/>
<protein>
    <submittedName>
        <fullName evidence="2">Uncharacterized protein</fullName>
    </submittedName>
</protein>
<proteinExistence type="predicted"/>